<evidence type="ECO:0000313" key="8">
    <source>
        <dbReference type="EMBL" id="PIA35156.1"/>
    </source>
</evidence>
<dbReference type="PROSITE" id="PS51698">
    <property type="entry name" value="U_BOX"/>
    <property type="match status" value="1"/>
</dbReference>
<dbReference type="GO" id="GO:0016567">
    <property type="term" value="P:protein ubiquitination"/>
    <property type="evidence" value="ECO:0007669"/>
    <property type="project" value="UniProtKB-UniPathway"/>
</dbReference>
<evidence type="ECO:0000259" key="7">
    <source>
        <dbReference type="PROSITE" id="PS51698"/>
    </source>
</evidence>
<dbReference type="GO" id="GO:0061630">
    <property type="term" value="F:ubiquitin protein ligase activity"/>
    <property type="evidence" value="ECO:0007669"/>
    <property type="project" value="UniProtKB-EC"/>
</dbReference>
<keyword evidence="5" id="KW-0833">Ubl conjugation pathway</keyword>
<evidence type="ECO:0000256" key="6">
    <source>
        <dbReference type="SAM" id="MobiDB-lite"/>
    </source>
</evidence>
<comment type="pathway">
    <text evidence="2">Protein modification; protein ubiquitination.</text>
</comment>
<dbReference type="InterPro" id="IPR016024">
    <property type="entry name" value="ARM-type_fold"/>
</dbReference>
<dbReference type="Gene3D" id="3.30.40.10">
    <property type="entry name" value="Zinc/RING finger domain, C3HC4 (zinc finger)"/>
    <property type="match status" value="1"/>
</dbReference>
<dbReference type="InterPro" id="IPR011989">
    <property type="entry name" value="ARM-like"/>
</dbReference>
<dbReference type="EC" id="2.3.2.27" evidence="3"/>
<evidence type="ECO:0000256" key="3">
    <source>
        <dbReference type="ARBA" id="ARBA00012483"/>
    </source>
</evidence>
<dbReference type="InterPro" id="IPR013083">
    <property type="entry name" value="Znf_RING/FYVE/PHD"/>
</dbReference>
<dbReference type="Pfam" id="PF04564">
    <property type="entry name" value="U-box"/>
    <property type="match status" value="1"/>
</dbReference>
<proteinExistence type="predicted"/>
<dbReference type="STRING" id="218851.A0A2G5CV61"/>
<dbReference type="Pfam" id="PF25598">
    <property type="entry name" value="ARM_PUB"/>
    <property type="match status" value="1"/>
</dbReference>
<dbReference type="AlphaFoldDB" id="A0A2G5CV61"/>
<dbReference type="OrthoDB" id="10064100at2759"/>
<evidence type="ECO:0000313" key="9">
    <source>
        <dbReference type="Proteomes" id="UP000230069"/>
    </source>
</evidence>
<dbReference type="EMBL" id="KZ305053">
    <property type="protein sequence ID" value="PIA35156.1"/>
    <property type="molecule type" value="Genomic_DNA"/>
</dbReference>
<dbReference type="Gene3D" id="1.25.10.10">
    <property type="entry name" value="Leucine-rich Repeat Variant"/>
    <property type="match status" value="3"/>
</dbReference>
<dbReference type="PANTHER" id="PTHR23315:SF112">
    <property type="entry name" value="U-BOX DOMAIN-CONTAINING PROTEIN 8"/>
    <property type="match status" value="1"/>
</dbReference>
<dbReference type="EMBL" id="KZ305053">
    <property type="protein sequence ID" value="PIA35157.1"/>
    <property type="molecule type" value="Genomic_DNA"/>
</dbReference>
<dbReference type="UniPathway" id="UPA00143"/>
<dbReference type="PANTHER" id="PTHR23315">
    <property type="entry name" value="U BOX DOMAIN-CONTAINING"/>
    <property type="match status" value="1"/>
</dbReference>
<dbReference type="FunFam" id="3.30.40.10:FF:000809">
    <property type="entry name" value="RING-type E3 ubiquitin transferase"/>
    <property type="match status" value="1"/>
</dbReference>
<evidence type="ECO:0000256" key="4">
    <source>
        <dbReference type="ARBA" id="ARBA00022679"/>
    </source>
</evidence>
<dbReference type="Proteomes" id="UP000230069">
    <property type="component" value="Unassembled WGS sequence"/>
</dbReference>
<sequence length="395" mass="42957">MASQQQQQQHEIPDDFKCPISLEIMADPVILSSGHTFDRSSIQRWIDSGNRNCPLTKQPLPRHFTLIPNHALRSLISNFTLGSSNSNSISSSSSSSNSKSPKPQTLLSTLTSTGSSTSCCSIELKIDSLSQLNRLCKKSNSVFRQRFMESGGVSAVLNTCVVSENTTLKELGLTLLLNLSLDNDDNKVGLVAEGAISRVVGALKGGNSNCRAYAATLLTSLAMVEVNKGSIGAYPSAITTLVSLLRDGKRREKREAATALYVLCSFPDNKKRVVECGAIPILVEMVGLGFERAVEVLELLTKCKEGREEIGRIDGFVAVFVQVLQSGSSRCVVHALSALASLCSYSEELGWEVMRQGGLEICLRLVEDDNEKTCRKASTLMQTLRKCQLKFKTLN</sequence>
<reference evidence="8 9" key="1">
    <citation type="submission" date="2017-09" db="EMBL/GenBank/DDBJ databases">
        <title>WGS assembly of Aquilegia coerulea Goldsmith.</title>
        <authorList>
            <person name="Hodges S."/>
            <person name="Kramer E."/>
            <person name="Nordborg M."/>
            <person name="Tomkins J."/>
            <person name="Borevitz J."/>
            <person name="Derieg N."/>
            <person name="Yan J."/>
            <person name="Mihaltcheva S."/>
            <person name="Hayes R.D."/>
            <person name="Rokhsar D."/>
        </authorList>
    </citation>
    <scope>NUCLEOTIDE SEQUENCE [LARGE SCALE GENOMIC DNA]</scope>
    <source>
        <strain evidence="9">cv. Goldsmith</strain>
    </source>
</reference>
<feature type="domain" description="U-box" evidence="7">
    <location>
        <begin position="11"/>
        <end position="86"/>
    </location>
</feature>
<dbReference type="SUPFAM" id="SSF48371">
    <property type="entry name" value="ARM repeat"/>
    <property type="match status" value="1"/>
</dbReference>
<dbReference type="FunCoup" id="A0A2G5CV61">
    <property type="interactions" value="403"/>
</dbReference>
<feature type="region of interest" description="Disordered" evidence="6">
    <location>
        <begin position="88"/>
        <end position="116"/>
    </location>
</feature>
<dbReference type="SMART" id="SM00504">
    <property type="entry name" value="Ubox"/>
    <property type="match status" value="1"/>
</dbReference>
<accession>A0A2G5CV61</accession>
<dbReference type="SUPFAM" id="SSF57850">
    <property type="entry name" value="RING/U-box"/>
    <property type="match status" value="1"/>
</dbReference>
<evidence type="ECO:0000256" key="1">
    <source>
        <dbReference type="ARBA" id="ARBA00000900"/>
    </source>
</evidence>
<organism evidence="8 9">
    <name type="scientific">Aquilegia coerulea</name>
    <name type="common">Rocky mountain columbine</name>
    <dbReference type="NCBI Taxonomy" id="218851"/>
    <lineage>
        <taxon>Eukaryota</taxon>
        <taxon>Viridiplantae</taxon>
        <taxon>Streptophyta</taxon>
        <taxon>Embryophyta</taxon>
        <taxon>Tracheophyta</taxon>
        <taxon>Spermatophyta</taxon>
        <taxon>Magnoliopsida</taxon>
        <taxon>Ranunculales</taxon>
        <taxon>Ranunculaceae</taxon>
        <taxon>Thalictroideae</taxon>
        <taxon>Aquilegia</taxon>
    </lineage>
</organism>
<name>A0A2G5CV61_AQUCA</name>
<dbReference type="CDD" id="cd16664">
    <property type="entry name" value="RING-Ubox_PUB"/>
    <property type="match status" value="1"/>
</dbReference>
<dbReference type="InterPro" id="IPR045210">
    <property type="entry name" value="RING-Ubox_PUB"/>
</dbReference>
<gene>
    <name evidence="8" type="ORF">AQUCO_03600067v1</name>
</gene>
<dbReference type="InterPro" id="IPR058678">
    <property type="entry name" value="ARM_PUB"/>
</dbReference>
<evidence type="ECO:0000256" key="2">
    <source>
        <dbReference type="ARBA" id="ARBA00004906"/>
    </source>
</evidence>
<dbReference type="InterPro" id="IPR003613">
    <property type="entry name" value="Ubox_domain"/>
</dbReference>
<keyword evidence="4" id="KW-0808">Transferase</keyword>
<protein>
    <recommendedName>
        <fullName evidence="3">RING-type E3 ubiquitin transferase</fullName>
        <ecNumber evidence="3">2.3.2.27</ecNumber>
    </recommendedName>
</protein>
<comment type="catalytic activity">
    <reaction evidence="1">
        <text>S-ubiquitinyl-[E2 ubiquitin-conjugating enzyme]-L-cysteine + [acceptor protein]-L-lysine = [E2 ubiquitin-conjugating enzyme]-L-cysteine + N(6)-ubiquitinyl-[acceptor protein]-L-lysine.</text>
        <dbReference type="EC" id="2.3.2.27"/>
    </reaction>
</comment>
<keyword evidence="9" id="KW-1185">Reference proteome</keyword>
<evidence type="ECO:0000256" key="5">
    <source>
        <dbReference type="ARBA" id="ARBA00022786"/>
    </source>
</evidence>